<protein>
    <submittedName>
        <fullName evidence="5">Kinase-like domain-containing protein</fullName>
    </submittedName>
</protein>
<dbReference type="STRING" id="44941.A0A397VHG8"/>
<gene>
    <name evidence="5" type="ORF">C2G38_2243635</name>
</gene>
<dbReference type="PROSITE" id="PS00107">
    <property type="entry name" value="PROTEIN_KINASE_ATP"/>
    <property type="match status" value="1"/>
</dbReference>
<keyword evidence="6" id="KW-1185">Reference proteome</keyword>
<dbReference type="InterPro" id="IPR001245">
    <property type="entry name" value="Ser-Thr/Tyr_kinase_cat_dom"/>
</dbReference>
<name>A0A397VHG8_9GLOM</name>
<dbReference type="Proteomes" id="UP000266673">
    <property type="component" value="Unassembled WGS sequence"/>
</dbReference>
<dbReference type="Gene3D" id="1.10.510.10">
    <property type="entry name" value="Transferase(Phosphotransferase) domain 1"/>
    <property type="match status" value="1"/>
</dbReference>
<evidence type="ECO:0000256" key="2">
    <source>
        <dbReference type="ARBA" id="ARBA00022840"/>
    </source>
</evidence>
<dbReference type="PANTHER" id="PTHR44329:SF298">
    <property type="entry name" value="MIXED LINEAGE KINASE DOMAIN-LIKE PROTEIN"/>
    <property type="match status" value="1"/>
</dbReference>
<dbReference type="PRINTS" id="PR00109">
    <property type="entry name" value="TYRKINASE"/>
</dbReference>
<keyword evidence="1 3" id="KW-0547">Nucleotide-binding</keyword>
<dbReference type="GO" id="GO:0004674">
    <property type="term" value="F:protein serine/threonine kinase activity"/>
    <property type="evidence" value="ECO:0007669"/>
    <property type="project" value="TreeGrafter"/>
</dbReference>
<dbReference type="GO" id="GO:0005524">
    <property type="term" value="F:ATP binding"/>
    <property type="evidence" value="ECO:0007669"/>
    <property type="project" value="UniProtKB-UniRule"/>
</dbReference>
<accession>A0A397VHG8</accession>
<evidence type="ECO:0000259" key="4">
    <source>
        <dbReference type="PROSITE" id="PS50011"/>
    </source>
</evidence>
<dbReference type="InterPro" id="IPR017441">
    <property type="entry name" value="Protein_kinase_ATP_BS"/>
</dbReference>
<feature type="domain" description="Protein kinase" evidence="4">
    <location>
        <begin position="40"/>
        <end position="287"/>
    </location>
</feature>
<keyword evidence="5" id="KW-0808">Transferase</keyword>
<evidence type="ECO:0000313" key="6">
    <source>
        <dbReference type="Proteomes" id="UP000266673"/>
    </source>
</evidence>
<dbReference type="InterPro" id="IPR051681">
    <property type="entry name" value="Ser/Thr_Kinases-Pseudokinases"/>
</dbReference>
<dbReference type="OrthoDB" id="635774at2759"/>
<proteinExistence type="predicted"/>
<feature type="binding site" evidence="3">
    <location>
        <position position="71"/>
    </location>
    <ligand>
        <name>ATP</name>
        <dbReference type="ChEBI" id="CHEBI:30616"/>
    </ligand>
</feature>
<sequence length="289" mass="33632">MLLNYPDVMISTSSYLKILTEWLDNQISERLITCYNYDEFNILERIGEGANAEVHKAEWKNSNTVRTVALKFMKSLKIFKKFDFHPNVIKFLAVTKGPSHEYIVILEYADDGNLLQYLNNNFSSFKWADKLRIAKEIAFGITFLHEQDIIHRDFHILNILVHKRKMKIADFGLSTYGANSNSTNYEIAGIPTFIDPQALNDSNYVLTKKSDNYGLGVILWVISSCRMPFENIPKQEIIFHILQGKREKAIENTPLEYINLYKRCWEDDPESRPNSNKILEDLEHIISIE</sequence>
<keyword evidence="5" id="KW-0418">Kinase</keyword>
<evidence type="ECO:0000256" key="1">
    <source>
        <dbReference type="ARBA" id="ARBA00022741"/>
    </source>
</evidence>
<dbReference type="PANTHER" id="PTHR44329">
    <property type="entry name" value="SERINE/THREONINE-PROTEIN KINASE TNNI3K-RELATED"/>
    <property type="match status" value="1"/>
</dbReference>
<reference evidence="5 6" key="1">
    <citation type="submission" date="2018-06" db="EMBL/GenBank/DDBJ databases">
        <title>Comparative genomics reveals the genomic features of Rhizophagus irregularis, R. cerebriforme, R. diaphanum and Gigaspora rosea, and their symbiotic lifestyle signature.</title>
        <authorList>
            <person name="Morin E."/>
            <person name="San Clemente H."/>
            <person name="Chen E.C.H."/>
            <person name="De La Providencia I."/>
            <person name="Hainaut M."/>
            <person name="Kuo A."/>
            <person name="Kohler A."/>
            <person name="Murat C."/>
            <person name="Tang N."/>
            <person name="Roy S."/>
            <person name="Loubradou J."/>
            <person name="Henrissat B."/>
            <person name="Grigoriev I.V."/>
            <person name="Corradi N."/>
            <person name="Roux C."/>
            <person name="Martin F.M."/>
        </authorList>
    </citation>
    <scope>NUCLEOTIDE SEQUENCE [LARGE SCALE GENOMIC DNA]</scope>
    <source>
        <strain evidence="5 6">DAOM 194757</strain>
    </source>
</reference>
<keyword evidence="2 3" id="KW-0067">ATP-binding</keyword>
<dbReference type="SUPFAM" id="SSF56112">
    <property type="entry name" value="Protein kinase-like (PK-like)"/>
    <property type="match status" value="1"/>
</dbReference>
<dbReference type="PROSITE" id="PS50011">
    <property type="entry name" value="PROTEIN_KINASE_DOM"/>
    <property type="match status" value="1"/>
</dbReference>
<evidence type="ECO:0000313" key="5">
    <source>
        <dbReference type="EMBL" id="RIB21925.1"/>
    </source>
</evidence>
<dbReference type="Pfam" id="PF07714">
    <property type="entry name" value="PK_Tyr_Ser-Thr"/>
    <property type="match status" value="1"/>
</dbReference>
<evidence type="ECO:0000256" key="3">
    <source>
        <dbReference type="PROSITE-ProRule" id="PRU10141"/>
    </source>
</evidence>
<dbReference type="EMBL" id="QKWP01000335">
    <property type="protein sequence ID" value="RIB21925.1"/>
    <property type="molecule type" value="Genomic_DNA"/>
</dbReference>
<dbReference type="InterPro" id="IPR011009">
    <property type="entry name" value="Kinase-like_dom_sf"/>
</dbReference>
<organism evidence="5 6">
    <name type="scientific">Gigaspora rosea</name>
    <dbReference type="NCBI Taxonomy" id="44941"/>
    <lineage>
        <taxon>Eukaryota</taxon>
        <taxon>Fungi</taxon>
        <taxon>Fungi incertae sedis</taxon>
        <taxon>Mucoromycota</taxon>
        <taxon>Glomeromycotina</taxon>
        <taxon>Glomeromycetes</taxon>
        <taxon>Diversisporales</taxon>
        <taxon>Gigasporaceae</taxon>
        <taxon>Gigaspora</taxon>
    </lineage>
</organism>
<dbReference type="InterPro" id="IPR000719">
    <property type="entry name" value="Prot_kinase_dom"/>
</dbReference>
<comment type="caution">
    <text evidence="5">The sequence shown here is derived from an EMBL/GenBank/DDBJ whole genome shotgun (WGS) entry which is preliminary data.</text>
</comment>
<dbReference type="AlphaFoldDB" id="A0A397VHG8"/>